<gene>
    <name evidence="3" type="ORF">MEDL_28719</name>
</gene>
<sequence length="265" mass="30824">MKGTASSDYMIATLMIGLHLVATSSTKKCNPCMSKGQFRSTSENKTFEDIKVFYQLTMHELSNLFVVLKSTYNQEIQFQTVGIQDDILELNCPHPKKKLKWAICVYNKISTAVKNIEESAMYSPTLNTEDIAINGKKVLCNFRFLLMDICKKPKKCKRVERKLSRSACNEIQKEKQIMPTPQEMNNSLHSLSRLKSILLSLDKDILCQVNKEGSETKCRRRRKTKQAKHKMRGFQNKKSNTKRKFKRKRNKRRRHGNRAKKLSNR</sequence>
<dbReference type="AlphaFoldDB" id="A0A8S3S2H1"/>
<dbReference type="EMBL" id="CAJPWZ010001428">
    <property type="protein sequence ID" value="CAG2214920.1"/>
    <property type="molecule type" value="Genomic_DNA"/>
</dbReference>
<evidence type="ECO:0000313" key="4">
    <source>
        <dbReference type="Proteomes" id="UP000683360"/>
    </source>
</evidence>
<comment type="caution">
    <text evidence="3">The sequence shown here is derived from an EMBL/GenBank/DDBJ whole genome shotgun (WGS) entry which is preliminary data.</text>
</comment>
<evidence type="ECO:0000313" key="3">
    <source>
        <dbReference type="EMBL" id="CAG2214920.1"/>
    </source>
</evidence>
<feature type="signal peptide" evidence="2">
    <location>
        <begin position="1"/>
        <end position="26"/>
    </location>
</feature>
<evidence type="ECO:0000256" key="1">
    <source>
        <dbReference type="SAM" id="MobiDB-lite"/>
    </source>
</evidence>
<dbReference type="OrthoDB" id="6144514at2759"/>
<organism evidence="3 4">
    <name type="scientific">Mytilus edulis</name>
    <name type="common">Blue mussel</name>
    <dbReference type="NCBI Taxonomy" id="6550"/>
    <lineage>
        <taxon>Eukaryota</taxon>
        <taxon>Metazoa</taxon>
        <taxon>Spiralia</taxon>
        <taxon>Lophotrochozoa</taxon>
        <taxon>Mollusca</taxon>
        <taxon>Bivalvia</taxon>
        <taxon>Autobranchia</taxon>
        <taxon>Pteriomorphia</taxon>
        <taxon>Mytilida</taxon>
        <taxon>Mytiloidea</taxon>
        <taxon>Mytilidae</taxon>
        <taxon>Mytilinae</taxon>
        <taxon>Mytilus</taxon>
    </lineage>
</organism>
<feature type="region of interest" description="Disordered" evidence="1">
    <location>
        <begin position="216"/>
        <end position="265"/>
    </location>
</feature>
<keyword evidence="2" id="KW-0732">Signal</keyword>
<dbReference type="Proteomes" id="UP000683360">
    <property type="component" value="Unassembled WGS sequence"/>
</dbReference>
<keyword evidence="4" id="KW-1185">Reference proteome</keyword>
<proteinExistence type="predicted"/>
<accession>A0A8S3S2H1</accession>
<feature type="compositionally biased region" description="Basic residues" evidence="1">
    <location>
        <begin position="218"/>
        <end position="232"/>
    </location>
</feature>
<reference evidence="3" key="1">
    <citation type="submission" date="2021-03" db="EMBL/GenBank/DDBJ databases">
        <authorList>
            <person name="Bekaert M."/>
        </authorList>
    </citation>
    <scope>NUCLEOTIDE SEQUENCE</scope>
</reference>
<name>A0A8S3S2H1_MYTED</name>
<feature type="chain" id="PRO_5035726043" description="Interleukin-7" evidence="2">
    <location>
        <begin position="27"/>
        <end position="265"/>
    </location>
</feature>
<evidence type="ECO:0000256" key="2">
    <source>
        <dbReference type="SAM" id="SignalP"/>
    </source>
</evidence>
<feature type="compositionally biased region" description="Basic residues" evidence="1">
    <location>
        <begin position="239"/>
        <end position="265"/>
    </location>
</feature>
<protein>
    <recommendedName>
        <fullName evidence="5">Interleukin-7</fullName>
    </recommendedName>
</protein>
<evidence type="ECO:0008006" key="5">
    <source>
        <dbReference type="Google" id="ProtNLM"/>
    </source>
</evidence>